<dbReference type="EMBL" id="JAWWNJ010000001">
    <property type="protein sequence ID" value="KAK7064613.1"/>
    <property type="molecule type" value="Genomic_DNA"/>
</dbReference>
<sequence length="110" mass="11632">MFRSTIARTNVSRSAAAYARSFHASYPASKTIKENVADAADTVNKKLGRGLASAIETGQDAAAATKETLSSKTEEGKKKAGEAANAVNRKKEETAQSARQTKAEVSDKIN</sequence>
<feature type="compositionally biased region" description="Basic and acidic residues" evidence="1">
    <location>
        <begin position="101"/>
        <end position="110"/>
    </location>
</feature>
<gene>
    <name evidence="2" type="ORF">R3P38DRAFT_52708</name>
</gene>
<dbReference type="Proteomes" id="UP001362999">
    <property type="component" value="Unassembled WGS sequence"/>
</dbReference>
<keyword evidence="3" id="KW-1185">Reference proteome</keyword>
<evidence type="ECO:0000313" key="2">
    <source>
        <dbReference type="EMBL" id="KAK7064613.1"/>
    </source>
</evidence>
<comment type="caution">
    <text evidence="2">The sequence shown here is derived from an EMBL/GenBank/DDBJ whole genome shotgun (WGS) entry which is preliminary data.</text>
</comment>
<dbReference type="AlphaFoldDB" id="A0AAW0EK32"/>
<proteinExistence type="predicted"/>
<feature type="region of interest" description="Disordered" evidence="1">
    <location>
        <begin position="58"/>
        <end position="110"/>
    </location>
</feature>
<feature type="compositionally biased region" description="Basic and acidic residues" evidence="1">
    <location>
        <begin position="72"/>
        <end position="81"/>
    </location>
</feature>
<accession>A0AAW0EK32</accession>
<evidence type="ECO:0000313" key="3">
    <source>
        <dbReference type="Proteomes" id="UP001362999"/>
    </source>
</evidence>
<organism evidence="2 3">
    <name type="scientific">Favolaschia claudopus</name>
    <dbReference type="NCBI Taxonomy" id="2862362"/>
    <lineage>
        <taxon>Eukaryota</taxon>
        <taxon>Fungi</taxon>
        <taxon>Dikarya</taxon>
        <taxon>Basidiomycota</taxon>
        <taxon>Agaricomycotina</taxon>
        <taxon>Agaricomycetes</taxon>
        <taxon>Agaricomycetidae</taxon>
        <taxon>Agaricales</taxon>
        <taxon>Marasmiineae</taxon>
        <taxon>Mycenaceae</taxon>
        <taxon>Favolaschia</taxon>
    </lineage>
</organism>
<name>A0AAW0EK32_9AGAR</name>
<reference evidence="2 3" key="1">
    <citation type="journal article" date="2024" name="J Genomics">
        <title>Draft genome sequencing and assembly of Favolaschia claudopus CIRM-BRFM 2984 isolated from oak limbs.</title>
        <authorList>
            <person name="Navarro D."/>
            <person name="Drula E."/>
            <person name="Chaduli D."/>
            <person name="Cazenave R."/>
            <person name="Ahrendt S."/>
            <person name="Wang J."/>
            <person name="Lipzen A."/>
            <person name="Daum C."/>
            <person name="Barry K."/>
            <person name="Grigoriev I.V."/>
            <person name="Favel A."/>
            <person name="Rosso M.N."/>
            <person name="Martin F."/>
        </authorList>
    </citation>
    <scope>NUCLEOTIDE SEQUENCE [LARGE SCALE GENOMIC DNA]</scope>
    <source>
        <strain evidence="2 3">CIRM-BRFM 2984</strain>
    </source>
</reference>
<protein>
    <submittedName>
        <fullName evidence="2">F1 atpase assembly protein 11</fullName>
    </submittedName>
</protein>
<evidence type="ECO:0000256" key="1">
    <source>
        <dbReference type="SAM" id="MobiDB-lite"/>
    </source>
</evidence>